<evidence type="ECO:0000313" key="8">
    <source>
        <dbReference type="Proteomes" id="UP000035331"/>
    </source>
</evidence>
<keyword evidence="2 5" id="KW-0812">Transmembrane</keyword>
<evidence type="ECO:0000313" key="7">
    <source>
        <dbReference type="EMBL" id="AKJ39761.1"/>
    </source>
</evidence>
<dbReference type="PROSITE" id="PS50850">
    <property type="entry name" value="MFS"/>
    <property type="match status" value="1"/>
</dbReference>
<feature type="transmembrane region" description="Helical" evidence="5">
    <location>
        <begin position="302"/>
        <end position="330"/>
    </location>
</feature>
<accession>A0A0G3CCR8</accession>
<dbReference type="Proteomes" id="UP000035331">
    <property type="component" value="Chromosome"/>
</dbReference>
<dbReference type="Pfam" id="PF07690">
    <property type="entry name" value="MFS_1"/>
    <property type="match status" value="2"/>
</dbReference>
<feature type="transmembrane region" description="Helical" evidence="5">
    <location>
        <begin position="162"/>
        <end position="184"/>
    </location>
</feature>
<feature type="transmembrane region" description="Helical" evidence="5">
    <location>
        <begin position="263"/>
        <end position="281"/>
    </location>
</feature>
<proteinExistence type="predicted"/>
<evidence type="ECO:0000259" key="6">
    <source>
        <dbReference type="PROSITE" id="PS50850"/>
    </source>
</evidence>
<dbReference type="PANTHER" id="PTHR23501">
    <property type="entry name" value="MAJOR FACILITATOR SUPERFAMILY"/>
    <property type="match status" value="1"/>
</dbReference>
<dbReference type="EMBL" id="CP008746">
    <property type="protein sequence ID" value="AKJ39761.1"/>
    <property type="molecule type" value="Genomic_DNA"/>
</dbReference>
<dbReference type="SUPFAM" id="SSF103473">
    <property type="entry name" value="MFS general substrate transporter"/>
    <property type="match status" value="1"/>
</dbReference>
<feature type="transmembrane region" description="Helical" evidence="5">
    <location>
        <begin position="342"/>
        <end position="361"/>
    </location>
</feature>
<keyword evidence="4 5" id="KW-0472">Membrane</keyword>
<dbReference type="AlphaFoldDB" id="A0A0G3CCR8"/>
<dbReference type="InterPro" id="IPR036259">
    <property type="entry name" value="MFS_trans_sf"/>
</dbReference>
<dbReference type="GO" id="GO:0022857">
    <property type="term" value="F:transmembrane transporter activity"/>
    <property type="evidence" value="ECO:0007669"/>
    <property type="project" value="InterPro"/>
</dbReference>
<dbReference type="InterPro" id="IPR011701">
    <property type="entry name" value="MFS"/>
</dbReference>
<feature type="transmembrane region" description="Helical" evidence="5">
    <location>
        <begin position="98"/>
        <end position="116"/>
    </location>
</feature>
<dbReference type="Gene3D" id="1.20.1250.20">
    <property type="entry name" value="MFS general substrate transporter like domains"/>
    <property type="match status" value="2"/>
</dbReference>
<reference evidence="7 8" key="2">
    <citation type="journal article" date="2015" name="Stand. Genomic Sci.">
        <title>The complete genome sequence of the rumen methanogen Methanosarcina barkeri CM1.</title>
        <authorList>
            <person name="Lambie S.C."/>
            <person name="Kelly W.J."/>
            <person name="Leahy S.C."/>
            <person name="Li D."/>
            <person name="Reilly K."/>
            <person name="McAllister T.A."/>
            <person name="Valle E.R."/>
            <person name="Attwood G.T."/>
            <person name="Altermann E."/>
        </authorList>
    </citation>
    <scope>NUCLEOTIDE SEQUENCE [LARGE SCALE GENOMIC DNA]</scope>
    <source>
        <strain evidence="7 8">CM1</strain>
    </source>
</reference>
<feature type="transmembrane region" description="Helical" evidence="5">
    <location>
        <begin position="128"/>
        <end position="150"/>
    </location>
</feature>
<feature type="domain" description="Major facilitator superfamily (MFS) profile" evidence="6">
    <location>
        <begin position="26"/>
        <end position="512"/>
    </location>
</feature>
<organism evidence="7 8">
    <name type="scientific">Methanosarcina barkeri CM1</name>
    <dbReference type="NCBI Taxonomy" id="796385"/>
    <lineage>
        <taxon>Archaea</taxon>
        <taxon>Methanobacteriati</taxon>
        <taxon>Methanobacteriota</taxon>
        <taxon>Stenosarchaea group</taxon>
        <taxon>Methanomicrobia</taxon>
        <taxon>Methanosarcinales</taxon>
        <taxon>Methanosarcinaceae</taxon>
        <taxon>Methanosarcina</taxon>
    </lineage>
</organism>
<feature type="transmembrane region" description="Helical" evidence="5">
    <location>
        <begin position="398"/>
        <end position="417"/>
    </location>
</feature>
<evidence type="ECO:0000256" key="3">
    <source>
        <dbReference type="ARBA" id="ARBA00022989"/>
    </source>
</evidence>
<dbReference type="CDD" id="cd17321">
    <property type="entry name" value="MFS_MMR_MDR_like"/>
    <property type="match status" value="1"/>
</dbReference>
<evidence type="ECO:0000256" key="4">
    <source>
        <dbReference type="ARBA" id="ARBA00023136"/>
    </source>
</evidence>
<gene>
    <name evidence="7" type="ORF">MCM1_2762</name>
</gene>
<feature type="transmembrane region" description="Helical" evidence="5">
    <location>
        <begin position="190"/>
        <end position="208"/>
    </location>
</feature>
<comment type="subcellular location">
    <subcellularLocation>
        <location evidence="1">Membrane</location>
        <topology evidence="1">Multi-pass membrane protein</topology>
    </subcellularLocation>
</comment>
<reference evidence="8" key="1">
    <citation type="submission" date="2014-06" db="EMBL/GenBank/DDBJ databases">
        <title>The complete genome sequence of Methanosarcina barkeri CM1.</title>
        <authorList>
            <consortium name="Pastoral Greenhouse Gas Research Consortium"/>
            <person name="Lambie S.C."/>
            <person name="Leahy S.C."/>
            <person name="Kelly W.J."/>
            <person name="Li D."/>
            <person name="Reilly K."/>
            <person name="Attwood G.T."/>
            <person name="Altermann E."/>
        </authorList>
    </citation>
    <scope>NUCLEOTIDE SEQUENCE [LARGE SCALE GENOMIC DNA]</scope>
    <source>
        <strain evidence="8">CM1</strain>
    </source>
</reference>
<dbReference type="PANTHER" id="PTHR23501:SF5">
    <property type="entry name" value="TRANSPORT PROTEIN"/>
    <property type="match status" value="1"/>
</dbReference>
<sequence>MKTTKTEGNKLSENHKGKSIAYKWVALFNVTLASLMGSINGSIILISLPAIFKGIKMNPMAPGAFQYLLWLLMGFGLVTATLLLTIGRLADMYGRVKLFRLGFLIFAIGSTLLYLTPGTGNAGALELVLFRLIQAVGSAFTIANGSAIITDAFPVSERGKALGINMVAFMSGQFIGLLLGGVLATYNWRYVFLVNIPFAVLGTVWSYWKMKDISFRASRTSLDIVGNLLFVGGLTSLLIGVTYALMPYEHNGITDAMGWNNPWVMTVLGIGIALLIAFPFVESKVKNPMFKLEFFKIRAFAYGCLASFTAAIARGGAMFMLILLLQGIWLPLHGYRFEETPLWAGIYMLPMTLGFMIMGPISGMLSDKYGPRWIATIGMTIVTFAFIGLSLLPYNFDYWELGILIFFMGIGNGMFASPNSSSIMNSVPPQNRGVASGMLSTLANSANTLSMSVFFTVVIVGIQKAFPGAVKASLSSFGSEQVIPAVQQLASYLASMSPTNALFSAFLGYNPMDSVLSSMNSSIVGSIPQQIVTTLTSNYWFPQTLQQAFMPALRISFIIGAVLCGIAAVLSAMRGQRYVYEAHSSVSNVNKGDLATVEETHS</sequence>
<protein>
    <submittedName>
        <fullName evidence="7">MFS transporter</fullName>
    </submittedName>
</protein>
<evidence type="ECO:0000256" key="2">
    <source>
        <dbReference type="ARBA" id="ARBA00022692"/>
    </source>
</evidence>
<evidence type="ECO:0000256" key="5">
    <source>
        <dbReference type="SAM" id="Phobius"/>
    </source>
</evidence>
<keyword evidence="3 5" id="KW-1133">Transmembrane helix</keyword>
<feature type="transmembrane region" description="Helical" evidence="5">
    <location>
        <begin position="21"/>
        <end position="52"/>
    </location>
</feature>
<dbReference type="GO" id="GO:0005886">
    <property type="term" value="C:plasma membrane"/>
    <property type="evidence" value="ECO:0007669"/>
    <property type="project" value="TreeGrafter"/>
</dbReference>
<feature type="transmembrane region" description="Helical" evidence="5">
    <location>
        <begin position="548"/>
        <end position="570"/>
    </location>
</feature>
<name>A0A0G3CCR8_METBA</name>
<dbReference type="InterPro" id="IPR020846">
    <property type="entry name" value="MFS_dom"/>
</dbReference>
<evidence type="ECO:0000256" key="1">
    <source>
        <dbReference type="ARBA" id="ARBA00004141"/>
    </source>
</evidence>
<feature type="transmembrane region" description="Helical" evidence="5">
    <location>
        <begin position="438"/>
        <end position="462"/>
    </location>
</feature>
<dbReference type="PATRIC" id="fig|796385.3.peg.3396"/>
<feature type="transmembrane region" description="Helical" evidence="5">
    <location>
        <begin position="373"/>
        <end position="392"/>
    </location>
</feature>
<feature type="transmembrane region" description="Helical" evidence="5">
    <location>
        <begin position="64"/>
        <end position="86"/>
    </location>
</feature>
<feature type="transmembrane region" description="Helical" evidence="5">
    <location>
        <begin position="220"/>
        <end position="243"/>
    </location>
</feature>